<protein>
    <submittedName>
        <fullName evidence="2">Uncharacterized protein</fullName>
    </submittedName>
</protein>
<proteinExistence type="predicted"/>
<gene>
    <name evidence="2" type="ORF">VHEMI01602</name>
</gene>
<sequence length="420" mass="47364">MAPQQASQFNLDRVLDIVRSPLTPVQMFAKLRDSGLMIPMSQGQEYLPLIKDICLHILPKCNPEELEYIITGCMMNLTIVPKTAYANNHQVHRRMIHPEESKLRRVRIAVLWLIYGKAALKHKQVVRFLEDFPKALDGFPQEASEGMKDIIDYQKKVFKQKRAPSLAIDTDARKKVPKKTHSASANDDGDDRMDEREEVEQPETPSQMEDTVLPSVANSPMDFDSPEIIRSKRPAVPTENKCPKEAVKVEKPTEIDNPSTETPKTSKKYAMDVFATPAKIRAECLAEAVSNATSHTLRVASDPSTPVRGARDVSPSSLIRHKSATPGFEESLFIEQETSVPQVSVKTPDATKGSDFRTAKQNFRRNVKATITSMMDVMELSKDMDREETIRLSDELAMVRLQMEIMEERMKNLEASIGIE</sequence>
<keyword evidence="3" id="KW-1185">Reference proteome</keyword>
<evidence type="ECO:0000313" key="2">
    <source>
        <dbReference type="EMBL" id="CEJ81480.1"/>
    </source>
</evidence>
<name>A0A0A1T5T4_9HYPO</name>
<reference evidence="2 3" key="1">
    <citation type="journal article" date="2015" name="Genome Announc.">
        <title>Draft Genome Sequence and Gene Annotation of the Entomopathogenic Fungus Verticillium hemipterigenum.</title>
        <authorList>
            <person name="Horn F."/>
            <person name="Habel A."/>
            <person name="Scharf D.H."/>
            <person name="Dworschak J."/>
            <person name="Brakhage A.A."/>
            <person name="Guthke R."/>
            <person name="Hertweck C."/>
            <person name="Linde J."/>
        </authorList>
    </citation>
    <scope>NUCLEOTIDE SEQUENCE [LARGE SCALE GENOMIC DNA]</scope>
</reference>
<evidence type="ECO:0000256" key="1">
    <source>
        <dbReference type="SAM" id="MobiDB-lite"/>
    </source>
</evidence>
<feature type="compositionally biased region" description="Acidic residues" evidence="1">
    <location>
        <begin position="187"/>
        <end position="201"/>
    </location>
</feature>
<dbReference type="AlphaFoldDB" id="A0A0A1T5T4"/>
<organism evidence="2 3">
    <name type="scientific">[Torrubiella] hemipterigena</name>
    <dbReference type="NCBI Taxonomy" id="1531966"/>
    <lineage>
        <taxon>Eukaryota</taxon>
        <taxon>Fungi</taxon>
        <taxon>Dikarya</taxon>
        <taxon>Ascomycota</taxon>
        <taxon>Pezizomycotina</taxon>
        <taxon>Sordariomycetes</taxon>
        <taxon>Hypocreomycetidae</taxon>
        <taxon>Hypocreales</taxon>
        <taxon>Clavicipitaceae</taxon>
        <taxon>Clavicipitaceae incertae sedis</taxon>
        <taxon>'Torrubiella' clade</taxon>
    </lineage>
</organism>
<dbReference type="EMBL" id="CDHN01000001">
    <property type="protein sequence ID" value="CEJ81480.1"/>
    <property type="molecule type" value="Genomic_DNA"/>
</dbReference>
<dbReference type="Proteomes" id="UP000039046">
    <property type="component" value="Unassembled WGS sequence"/>
</dbReference>
<evidence type="ECO:0000313" key="3">
    <source>
        <dbReference type="Proteomes" id="UP000039046"/>
    </source>
</evidence>
<accession>A0A0A1T5T4</accession>
<feature type="region of interest" description="Disordered" evidence="1">
    <location>
        <begin position="168"/>
        <end position="212"/>
    </location>
</feature>
<dbReference type="HOGENOM" id="CLU_654137_0_0_1"/>